<accession>A0ABT9J1T6</accession>
<organism evidence="1 2">
    <name type="scientific">Chengkuizengella axinellae</name>
    <dbReference type="NCBI Taxonomy" id="3064388"/>
    <lineage>
        <taxon>Bacteria</taxon>
        <taxon>Bacillati</taxon>
        <taxon>Bacillota</taxon>
        <taxon>Bacilli</taxon>
        <taxon>Bacillales</taxon>
        <taxon>Paenibacillaceae</taxon>
        <taxon>Chengkuizengella</taxon>
    </lineage>
</organism>
<reference evidence="1 2" key="1">
    <citation type="submission" date="2023-08" db="EMBL/GenBank/DDBJ databases">
        <authorList>
            <person name="Park J.-S."/>
        </authorList>
    </citation>
    <scope>NUCLEOTIDE SEQUENCE [LARGE SCALE GENOMIC DNA]</scope>
    <source>
        <strain evidence="1 2">2205SS18-9</strain>
    </source>
</reference>
<dbReference type="Proteomes" id="UP001231941">
    <property type="component" value="Unassembled WGS sequence"/>
</dbReference>
<dbReference type="EMBL" id="JAVAMP010000008">
    <property type="protein sequence ID" value="MDP5275458.1"/>
    <property type="molecule type" value="Genomic_DNA"/>
</dbReference>
<sequence length="292" mass="32531">MFFQNLNEEIKEFKFDPLTPNTNVNLGQLSTDNMNPTPIAKITFDCLNPGDLVWLNGIFHVTNNSINDDGVNTIISKNGVPIYEVPFTDIDDINGDHVGQILSQQTVDFITVCQKSVTYELAASTGGDNDDIDLFGPITFTATRIAGFQQAETCQFEFDTSTAVEIPISNDINTPTMVAKLTFDCLKPGDLVWLNGLFHVDNDNDTLDKIPFLQRIFKNNDPNPIYSSNTDIEEESNDDLFQILSQQAVDVITSLQRDVMYTLIVSVPMNADEVFLSGPIAFTGTLLRKEKR</sequence>
<comment type="caution">
    <text evidence="1">The sequence shown here is derived from an EMBL/GenBank/DDBJ whole genome shotgun (WGS) entry which is preliminary data.</text>
</comment>
<dbReference type="RefSeq" id="WP_305992769.1">
    <property type="nucleotide sequence ID" value="NZ_JAVAMP010000008.1"/>
</dbReference>
<gene>
    <name evidence="1" type="ORF">Q5Y73_15220</name>
</gene>
<evidence type="ECO:0000313" key="1">
    <source>
        <dbReference type="EMBL" id="MDP5275458.1"/>
    </source>
</evidence>
<proteinExistence type="predicted"/>
<protein>
    <submittedName>
        <fullName evidence="1">Uncharacterized protein</fullName>
    </submittedName>
</protein>
<name>A0ABT9J1T6_9BACL</name>
<keyword evidence="2" id="KW-1185">Reference proteome</keyword>
<evidence type="ECO:0000313" key="2">
    <source>
        <dbReference type="Proteomes" id="UP001231941"/>
    </source>
</evidence>